<reference evidence="1 2" key="1">
    <citation type="journal article" date="2019" name="Sci. Rep.">
        <title>Orb-weaving spider Araneus ventricosus genome elucidates the spidroin gene catalogue.</title>
        <authorList>
            <person name="Kono N."/>
            <person name="Nakamura H."/>
            <person name="Ohtoshi R."/>
            <person name="Moran D.A.P."/>
            <person name="Shinohara A."/>
            <person name="Yoshida Y."/>
            <person name="Fujiwara M."/>
            <person name="Mori M."/>
            <person name="Tomita M."/>
            <person name="Arakawa K."/>
        </authorList>
    </citation>
    <scope>NUCLEOTIDE SEQUENCE [LARGE SCALE GENOMIC DNA]</scope>
</reference>
<evidence type="ECO:0000313" key="2">
    <source>
        <dbReference type="Proteomes" id="UP000499080"/>
    </source>
</evidence>
<comment type="caution">
    <text evidence="1">The sequence shown here is derived from an EMBL/GenBank/DDBJ whole genome shotgun (WGS) entry which is preliminary data.</text>
</comment>
<name>A0A4Y2I795_ARAVE</name>
<evidence type="ECO:0000313" key="1">
    <source>
        <dbReference type="EMBL" id="GBM73504.1"/>
    </source>
</evidence>
<dbReference type="OrthoDB" id="6779804at2759"/>
<gene>
    <name evidence="1" type="ORF">AVEN_74766_1</name>
</gene>
<keyword evidence="2" id="KW-1185">Reference proteome</keyword>
<dbReference type="EMBL" id="BGPR01002442">
    <property type="protein sequence ID" value="GBM73504.1"/>
    <property type="molecule type" value="Genomic_DNA"/>
</dbReference>
<accession>A0A4Y2I795</accession>
<organism evidence="1 2">
    <name type="scientific">Araneus ventricosus</name>
    <name type="common">Orbweaver spider</name>
    <name type="synonym">Epeira ventricosa</name>
    <dbReference type="NCBI Taxonomy" id="182803"/>
    <lineage>
        <taxon>Eukaryota</taxon>
        <taxon>Metazoa</taxon>
        <taxon>Ecdysozoa</taxon>
        <taxon>Arthropoda</taxon>
        <taxon>Chelicerata</taxon>
        <taxon>Arachnida</taxon>
        <taxon>Araneae</taxon>
        <taxon>Araneomorphae</taxon>
        <taxon>Entelegynae</taxon>
        <taxon>Araneoidea</taxon>
        <taxon>Araneidae</taxon>
        <taxon>Araneus</taxon>
    </lineage>
</organism>
<dbReference type="Proteomes" id="UP000499080">
    <property type="component" value="Unassembled WGS sequence"/>
</dbReference>
<protein>
    <submittedName>
        <fullName evidence="1">Uncharacterized protein</fullName>
    </submittedName>
</protein>
<proteinExistence type="predicted"/>
<sequence length="75" mass="8795">MERLCELLADVETDEDPDFENEDNGPEDVFEEIFSAHESFCKHDMESEEHGDSGNVNNLELFSLKEGIDWRKRKF</sequence>
<dbReference type="AlphaFoldDB" id="A0A4Y2I795"/>